<gene>
    <name evidence="1" type="ORF">CN307_19935</name>
</gene>
<name>A0A2A8ZYG9_BACCE</name>
<dbReference type="AlphaFoldDB" id="A0A2A8ZYG9"/>
<proteinExistence type="predicted"/>
<reference evidence="1 2" key="1">
    <citation type="submission" date="2017-09" db="EMBL/GenBank/DDBJ databases">
        <title>Large-scale bioinformatics analysis of Bacillus genomes uncovers conserved roles of natural products in bacterial physiology.</title>
        <authorList>
            <consortium name="Agbiome Team Llc"/>
            <person name="Bleich R.M."/>
            <person name="Grubbs K.J."/>
            <person name="Santa Maria K.C."/>
            <person name="Allen S.E."/>
            <person name="Farag S."/>
            <person name="Shank E.A."/>
            <person name="Bowers A."/>
        </authorList>
    </citation>
    <scope>NUCLEOTIDE SEQUENCE [LARGE SCALE GENOMIC DNA]</scope>
    <source>
        <strain evidence="1 2">AFS022681</strain>
    </source>
</reference>
<accession>A0A2A8ZYG9</accession>
<dbReference type="Pfam" id="PF12389">
    <property type="entry name" value="Peptidase_M73"/>
    <property type="match status" value="1"/>
</dbReference>
<evidence type="ECO:0000313" key="1">
    <source>
        <dbReference type="EMBL" id="PFE12391.1"/>
    </source>
</evidence>
<dbReference type="InterPro" id="IPR022121">
    <property type="entry name" value="Peptidase_M73_camelysin"/>
</dbReference>
<dbReference type="GO" id="GO:0051301">
    <property type="term" value="P:cell division"/>
    <property type="evidence" value="ECO:0007669"/>
    <property type="project" value="UniProtKB-KW"/>
</dbReference>
<organism evidence="1 2">
    <name type="scientific">Bacillus cereus</name>
    <dbReference type="NCBI Taxonomy" id="1396"/>
    <lineage>
        <taxon>Bacteria</taxon>
        <taxon>Bacillati</taxon>
        <taxon>Bacillota</taxon>
        <taxon>Bacilli</taxon>
        <taxon>Bacillales</taxon>
        <taxon>Bacillaceae</taxon>
        <taxon>Bacillus</taxon>
        <taxon>Bacillus cereus group</taxon>
    </lineage>
</organism>
<keyword evidence="1" id="KW-0131">Cell cycle</keyword>
<protein>
    <submittedName>
        <fullName evidence="1">Cell division protein FtsN</fullName>
    </submittedName>
</protein>
<evidence type="ECO:0000313" key="2">
    <source>
        <dbReference type="Proteomes" id="UP000220032"/>
    </source>
</evidence>
<dbReference type="NCBIfam" id="TIGR04088">
    <property type="entry name" value="cognate_SipW"/>
    <property type="match status" value="1"/>
</dbReference>
<keyword evidence="1" id="KW-0132">Cell division</keyword>
<sequence>MIVSLKKKLGMGVASAALGLSLIGGGTFAYFSDKEVSNNTFAAGTLDLTLNPKTLVDIKDLKPGDSVKKEFLLKNDGTLAIKDVKLATKYTVKDAKGDNAGEDFGKHIKVKFLWNWDKQSEPVYETTLADLQNVDPDVLAKDIFAPEWAENGGLAPNSEDYLWVQFVFEDDGKDQNKFQGDSLNLEWTFNASQTDGEEK</sequence>
<dbReference type="EMBL" id="NTRR01000032">
    <property type="protein sequence ID" value="PFE12391.1"/>
    <property type="molecule type" value="Genomic_DNA"/>
</dbReference>
<dbReference type="InterPro" id="IPR023833">
    <property type="entry name" value="Signal_pept_SipW-depend-type"/>
</dbReference>
<comment type="caution">
    <text evidence="1">The sequence shown here is derived from an EMBL/GenBank/DDBJ whole genome shotgun (WGS) entry which is preliminary data.</text>
</comment>
<dbReference type="Proteomes" id="UP000220032">
    <property type="component" value="Unassembled WGS sequence"/>
</dbReference>